<evidence type="ECO:0000313" key="6">
    <source>
        <dbReference type="EMBL" id="KIM88736.1"/>
    </source>
</evidence>
<dbReference type="GO" id="GO:0033389">
    <property type="term" value="P:putrescine biosynthetic process from arginine, via agmatine"/>
    <property type="evidence" value="ECO:0007669"/>
    <property type="project" value="TreeGrafter"/>
</dbReference>
<dbReference type="GO" id="GO:0008783">
    <property type="term" value="F:agmatinase activity"/>
    <property type="evidence" value="ECO:0007669"/>
    <property type="project" value="TreeGrafter"/>
</dbReference>
<dbReference type="PROSITE" id="PS51409">
    <property type="entry name" value="ARGINASE_2"/>
    <property type="match status" value="1"/>
</dbReference>
<protein>
    <recommendedName>
        <fullName evidence="8">Agmatinase</fullName>
    </recommendedName>
</protein>
<dbReference type="HOGENOM" id="CLU_039478_1_1_1"/>
<dbReference type="EMBL" id="KN832976">
    <property type="protein sequence ID" value="KIM88736.1"/>
    <property type="molecule type" value="Genomic_DNA"/>
</dbReference>
<evidence type="ECO:0000256" key="1">
    <source>
        <dbReference type="ARBA" id="ARBA00009227"/>
    </source>
</evidence>
<dbReference type="SUPFAM" id="SSF52768">
    <property type="entry name" value="Arginase/deacetylase"/>
    <property type="match status" value="1"/>
</dbReference>
<dbReference type="PANTHER" id="PTHR11358:SF26">
    <property type="entry name" value="GUANIDINO ACID HYDROLASE, MITOCHONDRIAL"/>
    <property type="match status" value="1"/>
</dbReference>
<evidence type="ECO:0000256" key="2">
    <source>
        <dbReference type="ARBA" id="ARBA00022723"/>
    </source>
</evidence>
<dbReference type="GO" id="GO:0046872">
    <property type="term" value="F:metal ion binding"/>
    <property type="evidence" value="ECO:0007669"/>
    <property type="project" value="UniProtKB-KW"/>
</dbReference>
<keyword evidence="5" id="KW-0812">Transmembrane</keyword>
<name>A0A0C3GDM2_PILCF</name>
<dbReference type="STRING" id="765440.A0A0C3GDM2"/>
<feature type="transmembrane region" description="Helical" evidence="5">
    <location>
        <begin position="12"/>
        <end position="30"/>
    </location>
</feature>
<keyword evidence="2" id="KW-0479">Metal-binding</keyword>
<dbReference type="PANTHER" id="PTHR11358">
    <property type="entry name" value="ARGINASE/AGMATINASE"/>
    <property type="match status" value="1"/>
</dbReference>
<reference evidence="6 7" key="1">
    <citation type="submission" date="2014-04" db="EMBL/GenBank/DDBJ databases">
        <authorList>
            <consortium name="DOE Joint Genome Institute"/>
            <person name="Kuo A."/>
            <person name="Tarkka M."/>
            <person name="Buscot F."/>
            <person name="Kohler A."/>
            <person name="Nagy L.G."/>
            <person name="Floudas D."/>
            <person name="Copeland A."/>
            <person name="Barry K.W."/>
            <person name="Cichocki N."/>
            <person name="Veneault-Fourrey C."/>
            <person name="LaButti K."/>
            <person name="Lindquist E.A."/>
            <person name="Lipzen A."/>
            <person name="Lundell T."/>
            <person name="Morin E."/>
            <person name="Murat C."/>
            <person name="Sun H."/>
            <person name="Tunlid A."/>
            <person name="Henrissat B."/>
            <person name="Grigoriev I.V."/>
            <person name="Hibbett D.S."/>
            <person name="Martin F."/>
            <person name="Nordberg H.P."/>
            <person name="Cantor M.N."/>
            <person name="Hua S.X."/>
        </authorList>
    </citation>
    <scope>NUCLEOTIDE SEQUENCE [LARGE SCALE GENOMIC DNA]</scope>
    <source>
        <strain evidence="6 7">F 1598</strain>
    </source>
</reference>
<keyword evidence="7" id="KW-1185">Reference proteome</keyword>
<proteinExistence type="inferred from homology"/>
<accession>A0A0C3GDM2</accession>
<dbReference type="PROSITE" id="PS01053">
    <property type="entry name" value="ARGINASE_1"/>
    <property type="match status" value="1"/>
</dbReference>
<keyword evidence="5" id="KW-0472">Membrane</keyword>
<comment type="similarity">
    <text evidence="1">Belongs to the arginase family. Agmatinase subfamily.</text>
</comment>
<dbReference type="Proteomes" id="UP000054166">
    <property type="component" value="Unassembled WGS sequence"/>
</dbReference>
<dbReference type="InParanoid" id="A0A0C3GDM2"/>
<sequence>MSSDHLCVRTLIMFYILQLLAFASIVVQGHDQAPLVESDVRPDAKLETWLSKYGKPIDQPFSGFLSFSHIPHAVCLEDEDVSMDIAVLGFPFDTAVSYRPGARFGPYAIRSGSRRQRDIRGYTLSWGVNPYDQGVRIIDCGDIPITPFDNKLALAQMELAYTTILNRPIVSKTSGKNTVLGKDGRDHPRIVSLGGDHTIVLPILRSLYKVYGQPISVIHFDSHLDTWSGYPGSDSEESRINHGTFFAVAQREGLISNSSIHAGIRCKLAGMIDIEHDESVGFQLITTDDIDDLGIPEIIKRIRRRVGDTPVYLSFDIDVIDPALAPGTGTPEAGGWTIREVKRIIRGLAGLHFVGADLVEVLPAYDHAEITGIAAADLVHDFLSLFLSEAPPSRKHLNDEL</sequence>
<evidence type="ECO:0000256" key="3">
    <source>
        <dbReference type="ARBA" id="ARBA00022801"/>
    </source>
</evidence>
<dbReference type="Gene3D" id="3.40.800.10">
    <property type="entry name" value="Ureohydrolase domain"/>
    <property type="match status" value="1"/>
</dbReference>
<evidence type="ECO:0000256" key="4">
    <source>
        <dbReference type="RuleBase" id="RU003684"/>
    </source>
</evidence>
<dbReference type="CDD" id="cd11592">
    <property type="entry name" value="Agmatinase_PAH"/>
    <property type="match status" value="1"/>
</dbReference>
<keyword evidence="5" id="KW-1133">Transmembrane helix</keyword>
<organism evidence="6 7">
    <name type="scientific">Piloderma croceum (strain F 1598)</name>
    <dbReference type="NCBI Taxonomy" id="765440"/>
    <lineage>
        <taxon>Eukaryota</taxon>
        <taxon>Fungi</taxon>
        <taxon>Dikarya</taxon>
        <taxon>Basidiomycota</taxon>
        <taxon>Agaricomycotina</taxon>
        <taxon>Agaricomycetes</taxon>
        <taxon>Agaricomycetidae</taxon>
        <taxon>Atheliales</taxon>
        <taxon>Atheliaceae</taxon>
        <taxon>Piloderma</taxon>
    </lineage>
</organism>
<dbReference type="InterPro" id="IPR023696">
    <property type="entry name" value="Ureohydrolase_dom_sf"/>
</dbReference>
<dbReference type="InterPro" id="IPR020855">
    <property type="entry name" value="Ureohydrolase_Mn_BS"/>
</dbReference>
<reference evidence="7" key="2">
    <citation type="submission" date="2015-01" db="EMBL/GenBank/DDBJ databases">
        <title>Evolutionary Origins and Diversification of the Mycorrhizal Mutualists.</title>
        <authorList>
            <consortium name="DOE Joint Genome Institute"/>
            <consortium name="Mycorrhizal Genomics Consortium"/>
            <person name="Kohler A."/>
            <person name="Kuo A."/>
            <person name="Nagy L.G."/>
            <person name="Floudas D."/>
            <person name="Copeland A."/>
            <person name="Barry K.W."/>
            <person name="Cichocki N."/>
            <person name="Veneault-Fourrey C."/>
            <person name="LaButti K."/>
            <person name="Lindquist E.A."/>
            <person name="Lipzen A."/>
            <person name="Lundell T."/>
            <person name="Morin E."/>
            <person name="Murat C."/>
            <person name="Riley R."/>
            <person name="Ohm R."/>
            <person name="Sun H."/>
            <person name="Tunlid A."/>
            <person name="Henrissat B."/>
            <person name="Grigoriev I.V."/>
            <person name="Hibbett D.S."/>
            <person name="Martin F."/>
        </authorList>
    </citation>
    <scope>NUCLEOTIDE SEQUENCE [LARGE SCALE GENOMIC DNA]</scope>
    <source>
        <strain evidence="7">F 1598</strain>
    </source>
</reference>
<evidence type="ECO:0000313" key="7">
    <source>
        <dbReference type="Proteomes" id="UP000054166"/>
    </source>
</evidence>
<dbReference type="FunFam" id="3.40.800.10:FF:000014">
    <property type="entry name" value="Arginase family protein"/>
    <property type="match status" value="1"/>
</dbReference>
<dbReference type="PRINTS" id="PR00116">
    <property type="entry name" value="ARGINASE"/>
</dbReference>
<evidence type="ECO:0008006" key="8">
    <source>
        <dbReference type="Google" id="ProtNLM"/>
    </source>
</evidence>
<dbReference type="OrthoDB" id="288726at2759"/>
<gene>
    <name evidence="6" type="ORF">PILCRDRAFT_237105</name>
</gene>
<evidence type="ECO:0000256" key="5">
    <source>
        <dbReference type="SAM" id="Phobius"/>
    </source>
</evidence>
<dbReference type="InterPro" id="IPR006035">
    <property type="entry name" value="Ureohydrolase"/>
</dbReference>
<keyword evidence="3 4" id="KW-0378">Hydrolase</keyword>
<dbReference type="Pfam" id="PF00491">
    <property type="entry name" value="Arginase"/>
    <property type="match status" value="1"/>
</dbReference>
<dbReference type="AlphaFoldDB" id="A0A0C3GDM2"/>